<protein>
    <submittedName>
        <fullName evidence="2">Uncharacterized protein</fullName>
    </submittedName>
</protein>
<feature type="region of interest" description="Disordered" evidence="1">
    <location>
        <begin position="1"/>
        <end position="137"/>
    </location>
</feature>
<evidence type="ECO:0000313" key="3">
    <source>
        <dbReference type="Proteomes" id="UP001454036"/>
    </source>
</evidence>
<comment type="caution">
    <text evidence="2">The sequence shown here is derived from an EMBL/GenBank/DDBJ whole genome shotgun (WGS) entry which is preliminary data.</text>
</comment>
<gene>
    <name evidence="2" type="ORF">LIER_30477</name>
</gene>
<proteinExistence type="predicted"/>
<dbReference type="AlphaFoldDB" id="A0AAV3RRD6"/>
<dbReference type="Proteomes" id="UP001454036">
    <property type="component" value="Unassembled WGS sequence"/>
</dbReference>
<feature type="compositionally biased region" description="Basic and acidic residues" evidence="1">
    <location>
        <begin position="78"/>
        <end position="97"/>
    </location>
</feature>
<accession>A0AAV3RRD6</accession>
<evidence type="ECO:0000256" key="1">
    <source>
        <dbReference type="SAM" id="MobiDB-lite"/>
    </source>
</evidence>
<name>A0AAV3RRD6_LITER</name>
<dbReference type="EMBL" id="BAABME010010931">
    <property type="protein sequence ID" value="GAA0182981.1"/>
    <property type="molecule type" value="Genomic_DNA"/>
</dbReference>
<organism evidence="2 3">
    <name type="scientific">Lithospermum erythrorhizon</name>
    <name type="common">Purple gromwell</name>
    <name type="synonym">Lithospermum officinale var. erythrorhizon</name>
    <dbReference type="NCBI Taxonomy" id="34254"/>
    <lineage>
        <taxon>Eukaryota</taxon>
        <taxon>Viridiplantae</taxon>
        <taxon>Streptophyta</taxon>
        <taxon>Embryophyta</taxon>
        <taxon>Tracheophyta</taxon>
        <taxon>Spermatophyta</taxon>
        <taxon>Magnoliopsida</taxon>
        <taxon>eudicotyledons</taxon>
        <taxon>Gunneridae</taxon>
        <taxon>Pentapetalae</taxon>
        <taxon>asterids</taxon>
        <taxon>lamiids</taxon>
        <taxon>Boraginales</taxon>
        <taxon>Boraginaceae</taxon>
        <taxon>Boraginoideae</taxon>
        <taxon>Lithospermeae</taxon>
        <taxon>Lithospermum</taxon>
    </lineage>
</organism>
<evidence type="ECO:0000313" key="2">
    <source>
        <dbReference type="EMBL" id="GAA0182981.1"/>
    </source>
</evidence>
<reference evidence="2 3" key="1">
    <citation type="submission" date="2024-01" db="EMBL/GenBank/DDBJ databases">
        <title>The complete chloroplast genome sequence of Lithospermum erythrorhizon: insights into the phylogenetic relationship among Boraginaceae species and the maternal lineages of purple gromwells.</title>
        <authorList>
            <person name="Okada T."/>
            <person name="Watanabe K."/>
        </authorList>
    </citation>
    <scope>NUCLEOTIDE SEQUENCE [LARGE SCALE GENOMIC DNA]</scope>
</reference>
<sequence length="137" mass="14779">MEETLEDFVGSFVRDSPEALPISTSLGLDDSQGPLDVQLLRSSIGPPTPRPVALKSSKGKSTKDPPTLEEGESVDTPSTKRDTSQRPEALSKGEHFGKKFVVPFTDREEESDDDVDDAQSENGLREDEEGNCGGNDA</sequence>
<feature type="compositionally biased region" description="Acidic residues" evidence="1">
    <location>
        <begin position="107"/>
        <end position="119"/>
    </location>
</feature>
<keyword evidence="3" id="KW-1185">Reference proteome</keyword>